<sequence>MYYWWYTDWYNGPGYAPRSRKRDDPTPVSDRDHLILRAVADALFTDPEVTGGHINLGVQNGVVILDGDVDSEPTRSAAAACAWTVEGVTDVCNALTVTKRRRR</sequence>
<name>A0A2T0RG80_9ACTN</name>
<keyword evidence="3" id="KW-1185">Reference proteome</keyword>
<organism evidence="2 3">
    <name type="scientific">Pseudosporangium ferrugineum</name>
    <dbReference type="NCBI Taxonomy" id="439699"/>
    <lineage>
        <taxon>Bacteria</taxon>
        <taxon>Bacillati</taxon>
        <taxon>Actinomycetota</taxon>
        <taxon>Actinomycetes</taxon>
        <taxon>Micromonosporales</taxon>
        <taxon>Micromonosporaceae</taxon>
        <taxon>Pseudosporangium</taxon>
    </lineage>
</organism>
<dbReference type="InterPro" id="IPR051686">
    <property type="entry name" value="Lipoprotein_DolP"/>
</dbReference>
<dbReference type="InterPro" id="IPR007055">
    <property type="entry name" value="BON_dom"/>
</dbReference>
<dbReference type="SMART" id="SM00749">
    <property type="entry name" value="BON"/>
    <property type="match status" value="1"/>
</dbReference>
<feature type="domain" description="BON" evidence="1">
    <location>
        <begin position="31"/>
        <end position="99"/>
    </location>
</feature>
<accession>A0A2T0RG80</accession>
<dbReference type="PROSITE" id="PS50914">
    <property type="entry name" value="BON"/>
    <property type="match status" value="1"/>
</dbReference>
<gene>
    <name evidence="2" type="ORF">CLV70_12512</name>
</gene>
<evidence type="ECO:0000313" key="2">
    <source>
        <dbReference type="EMBL" id="PRY20131.1"/>
    </source>
</evidence>
<evidence type="ECO:0000313" key="3">
    <source>
        <dbReference type="Proteomes" id="UP000239209"/>
    </source>
</evidence>
<evidence type="ECO:0000259" key="1">
    <source>
        <dbReference type="PROSITE" id="PS50914"/>
    </source>
</evidence>
<dbReference type="EMBL" id="PVZG01000025">
    <property type="protein sequence ID" value="PRY20131.1"/>
    <property type="molecule type" value="Genomic_DNA"/>
</dbReference>
<protein>
    <submittedName>
        <fullName evidence="2">BON domain-containing protein</fullName>
    </submittedName>
</protein>
<dbReference type="AlphaFoldDB" id="A0A2T0RG80"/>
<dbReference type="Proteomes" id="UP000239209">
    <property type="component" value="Unassembled WGS sequence"/>
</dbReference>
<reference evidence="2 3" key="1">
    <citation type="submission" date="2018-03" db="EMBL/GenBank/DDBJ databases">
        <title>Genomic Encyclopedia of Archaeal and Bacterial Type Strains, Phase II (KMG-II): from individual species to whole genera.</title>
        <authorList>
            <person name="Goeker M."/>
        </authorList>
    </citation>
    <scope>NUCLEOTIDE SEQUENCE [LARGE SCALE GENOMIC DNA]</scope>
    <source>
        <strain evidence="2 3">DSM 45348</strain>
    </source>
</reference>
<proteinExistence type="predicted"/>
<comment type="caution">
    <text evidence="2">The sequence shown here is derived from an EMBL/GenBank/DDBJ whole genome shotgun (WGS) entry which is preliminary data.</text>
</comment>
<dbReference type="Gene3D" id="3.30.1340.30">
    <property type="match status" value="1"/>
</dbReference>
<dbReference type="InterPro" id="IPR014004">
    <property type="entry name" value="Transpt-assoc_nodulatn_dom_bac"/>
</dbReference>
<dbReference type="PANTHER" id="PTHR34606:SF15">
    <property type="entry name" value="BON DOMAIN-CONTAINING PROTEIN"/>
    <property type="match status" value="1"/>
</dbReference>
<dbReference type="PANTHER" id="PTHR34606">
    <property type="entry name" value="BON DOMAIN-CONTAINING PROTEIN"/>
    <property type="match status" value="1"/>
</dbReference>
<dbReference type="Pfam" id="PF04972">
    <property type="entry name" value="BON"/>
    <property type="match status" value="1"/>
</dbReference>